<accession>A0A4V3WUS4</accession>
<evidence type="ECO:0000256" key="9">
    <source>
        <dbReference type="ARBA" id="ARBA00023303"/>
    </source>
</evidence>
<keyword evidence="3 10" id="KW-0812">Transmembrane</keyword>
<sequence>MGAGRSLKRMGRLIGAAGLLGLVVGLLSLGLGAAVDGAAALFAAQPGLGWAMPVAGFAAFGLYRLLRVDFSWSTARVVKAAREGEEVPLRLAFAIIAGTALTILGGGSVGKEAAALQMGVAASGPLRRLAAPAQRRLLAPAAMAAALGALLDAPLAGIVFSFEVMRKRPAGPAEVACPAVAALVAWGVARAGGAGLLPGPLPKAALVVPDEVLPALGLAVAVGLIAAAMARVFCGALHGLRCGLARLGAPLFALAVGGAATSLGLGYAEVFGYEGLRAYCGTGAAQIAAALAGDAPWWGFVAKAALTLLTLAGGYKGGEIMPVLAVGACLGAAVGEGACALAAMGGAAVPCSSGLAVSGALPAILGFSAFFAACAKCPLAAGVMAAELFGPEAAAVSVPAIALAYLCSGQRGLYPTAIALRDDCGARRGVLG</sequence>
<dbReference type="Pfam" id="PF00654">
    <property type="entry name" value="Voltage_CLC"/>
    <property type="match status" value="1"/>
</dbReference>
<evidence type="ECO:0000313" key="12">
    <source>
        <dbReference type="Proteomes" id="UP000308978"/>
    </source>
</evidence>
<keyword evidence="2" id="KW-0813">Transport</keyword>
<organism evidence="11 12">
    <name type="scientific">Adlercreutzia caecimuris</name>
    <dbReference type="NCBI Taxonomy" id="671266"/>
    <lineage>
        <taxon>Bacteria</taxon>
        <taxon>Bacillati</taxon>
        <taxon>Actinomycetota</taxon>
        <taxon>Coriobacteriia</taxon>
        <taxon>Eggerthellales</taxon>
        <taxon>Eggerthellaceae</taxon>
        <taxon>Adlercreutzia</taxon>
    </lineage>
</organism>
<dbReference type="RefSeq" id="WP_136434759.1">
    <property type="nucleotide sequence ID" value="NZ_JAAWMV010000007.1"/>
</dbReference>
<evidence type="ECO:0000256" key="8">
    <source>
        <dbReference type="ARBA" id="ARBA00023214"/>
    </source>
</evidence>
<comment type="subcellular location">
    <subcellularLocation>
        <location evidence="1">Membrane</location>
        <topology evidence="1">Multi-pass membrane protein</topology>
    </subcellularLocation>
</comment>
<comment type="caution">
    <text evidence="11">The sequence shown here is derived from an EMBL/GenBank/DDBJ whole genome shotgun (WGS) entry which is preliminary data.</text>
</comment>
<dbReference type="SUPFAM" id="SSF81340">
    <property type="entry name" value="Clc chloride channel"/>
    <property type="match status" value="1"/>
</dbReference>
<protein>
    <recommendedName>
        <fullName evidence="13">Chloride channel protein</fullName>
    </recommendedName>
</protein>
<feature type="transmembrane region" description="Helical" evidence="10">
    <location>
        <begin position="137"/>
        <end position="160"/>
    </location>
</feature>
<evidence type="ECO:0000256" key="1">
    <source>
        <dbReference type="ARBA" id="ARBA00004141"/>
    </source>
</evidence>
<dbReference type="PRINTS" id="PR00762">
    <property type="entry name" value="CLCHANNEL"/>
</dbReference>
<evidence type="ECO:0000256" key="4">
    <source>
        <dbReference type="ARBA" id="ARBA00022989"/>
    </source>
</evidence>
<evidence type="ECO:0000256" key="2">
    <source>
        <dbReference type="ARBA" id="ARBA00022448"/>
    </source>
</evidence>
<evidence type="ECO:0008006" key="13">
    <source>
        <dbReference type="Google" id="ProtNLM"/>
    </source>
</evidence>
<evidence type="ECO:0000256" key="10">
    <source>
        <dbReference type="SAM" id="Phobius"/>
    </source>
</evidence>
<dbReference type="AlphaFoldDB" id="A0A4V3WUS4"/>
<proteinExistence type="predicted"/>
<feature type="transmembrane region" description="Helical" evidence="10">
    <location>
        <begin position="212"/>
        <end position="237"/>
    </location>
</feature>
<feature type="transmembrane region" description="Helical" evidence="10">
    <location>
        <begin position="48"/>
        <end position="66"/>
    </location>
</feature>
<evidence type="ECO:0000256" key="3">
    <source>
        <dbReference type="ARBA" id="ARBA00022692"/>
    </source>
</evidence>
<keyword evidence="6 10" id="KW-0472">Membrane</keyword>
<evidence type="ECO:0000313" key="11">
    <source>
        <dbReference type="EMBL" id="THG36937.1"/>
    </source>
</evidence>
<dbReference type="Gene3D" id="1.10.3080.10">
    <property type="entry name" value="Clc chloride channel"/>
    <property type="match status" value="1"/>
</dbReference>
<feature type="transmembrane region" description="Helical" evidence="10">
    <location>
        <begin position="249"/>
        <end position="268"/>
    </location>
</feature>
<evidence type="ECO:0000256" key="6">
    <source>
        <dbReference type="ARBA" id="ARBA00023136"/>
    </source>
</evidence>
<dbReference type="GO" id="GO:0005254">
    <property type="term" value="F:chloride channel activity"/>
    <property type="evidence" value="ECO:0007669"/>
    <property type="project" value="UniProtKB-KW"/>
</dbReference>
<keyword evidence="8" id="KW-0868">Chloride</keyword>
<keyword evidence="7" id="KW-0869">Chloride channel</keyword>
<reference evidence="11 12" key="1">
    <citation type="submission" date="2019-04" db="EMBL/GenBank/DDBJ databases">
        <title>Microbes associate with the intestines of laboratory mice.</title>
        <authorList>
            <person name="Navarre W."/>
            <person name="Wong E."/>
            <person name="Huang K.C."/>
            <person name="Tropini C."/>
            <person name="Ng K."/>
            <person name="Yu B."/>
        </authorList>
    </citation>
    <scope>NUCLEOTIDE SEQUENCE [LARGE SCALE GENOMIC DNA]</scope>
    <source>
        <strain evidence="11 12">NM80_B27</strain>
    </source>
</reference>
<dbReference type="PANTHER" id="PTHR43427">
    <property type="entry name" value="CHLORIDE CHANNEL PROTEIN CLC-E"/>
    <property type="match status" value="1"/>
</dbReference>
<feature type="transmembrane region" description="Helical" evidence="10">
    <location>
        <begin position="297"/>
        <end position="315"/>
    </location>
</feature>
<dbReference type="InterPro" id="IPR014743">
    <property type="entry name" value="Cl-channel_core"/>
</dbReference>
<evidence type="ECO:0000256" key="7">
    <source>
        <dbReference type="ARBA" id="ARBA00023173"/>
    </source>
</evidence>
<dbReference type="InterPro" id="IPR050368">
    <property type="entry name" value="ClC-type_chloride_channel"/>
</dbReference>
<dbReference type="InterPro" id="IPR001807">
    <property type="entry name" value="ClC"/>
</dbReference>
<gene>
    <name evidence="11" type="ORF">E5986_07655</name>
</gene>
<keyword evidence="9" id="KW-0407">Ion channel</keyword>
<dbReference type="Proteomes" id="UP000308978">
    <property type="component" value="Unassembled WGS sequence"/>
</dbReference>
<keyword evidence="4 10" id="KW-1133">Transmembrane helix</keyword>
<dbReference type="PANTHER" id="PTHR43427:SF6">
    <property type="entry name" value="CHLORIDE CHANNEL PROTEIN CLC-E"/>
    <property type="match status" value="1"/>
</dbReference>
<evidence type="ECO:0000256" key="5">
    <source>
        <dbReference type="ARBA" id="ARBA00023065"/>
    </source>
</evidence>
<keyword evidence="5" id="KW-0406">Ion transport</keyword>
<dbReference type="EMBL" id="SSTJ01000009">
    <property type="protein sequence ID" value="THG36937.1"/>
    <property type="molecule type" value="Genomic_DNA"/>
</dbReference>
<feature type="transmembrane region" description="Helical" evidence="10">
    <location>
        <begin position="172"/>
        <end position="192"/>
    </location>
</feature>
<name>A0A4V3WUS4_9ACTN</name>
<feature type="transmembrane region" description="Helical" evidence="10">
    <location>
        <begin position="355"/>
        <end position="375"/>
    </location>
</feature>
<dbReference type="GO" id="GO:0034707">
    <property type="term" value="C:chloride channel complex"/>
    <property type="evidence" value="ECO:0007669"/>
    <property type="project" value="UniProtKB-KW"/>
</dbReference>
<feature type="transmembrane region" description="Helical" evidence="10">
    <location>
        <begin position="87"/>
        <end position="109"/>
    </location>
</feature>
<feature type="transmembrane region" description="Helical" evidence="10">
    <location>
        <begin position="322"/>
        <end position="349"/>
    </location>
</feature>